<dbReference type="Pfam" id="PF02104">
    <property type="entry name" value="SURF1"/>
    <property type="match status" value="1"/>
</dbReference>
<comment type="caution">
    <text evidence="7">The sequence shown here is derived from an EMBL/GenBank/DDBJ whole genome shotgun (WGS) entry which is preliminary data.</text>
</comment>
<dbReference type="PROSITE" id="PS50895">
    <property type="entry name" value="SURF1"/>
    <property type="match status" value="1"/>
</dbReference>
<evidence type="ECO:0000256" key="4">
    <source>
        <dbReference type="ARBA" id="ARBA00022989"/>
    </source>
</evidence>
<name>A0ABS7AEA0_9PROT</name>
<proteinExistence type="inferred from homology"/>
<keyword evidence="3 6" id="KW-0812">Transmembrane</keyword>
<dbReference type="PANTHER" id="PTHR23427:SF2">
    <property type="entry name" value="SURFEIT LOCUS PROTEIN 1"/>
    <property type="match status" value="1"/>
</dbReference>
<dbReference type="PANTHER" id="PTHR23427">
    <property type="entry name" value="SURFEIT LOCUS PROTEIN"/>
    <property type="match status" value="1"/>
</dbReference>
<dbReference type="CDD" id="cd06662">
    <property type="entry name" value="SURF1"/>
    <property type="match status" value="1"/>
</dbReference>
<evidence type="ECO:0000313" key="8">
    <source>
        <dbReference type="Proteomes" id="UP001196565"/>
    </source>
</evidence>
<comment type="subcellular location">
    <subcellularLocation>
        <location evidence="6">Cell membrane</location>
        <topology evidence="6">Multi-pass membrane protein</topology>
    </subcellularLocation>
    <subcellularLocation>
        <location evidence="1">Membrane</location>
    </subcellularLocation>
</comment>
<dbReference type="Proteomes" id="UP001196565">
    <property type="component" value="Unassembled WGS sequence"/>
</dbReference>
<keyword evidence="5 6" id="KW-0472">Membrane</keyword>
<evidence type="ECO:0000256" key="1">
    <source>
        <dbReference type="ARBA" id="ARBA00004370"/>
    </source>
</evidence>
<evidence type="ECO:0000256" key="2">
    <source>
        <dbReference type="ARBA" id="ARBA00007165"/>
    </source>
</evidence>
<protein>
    <recommendedName>
        <fullName evidence="6">SURF1-like protein</fullName>
    </recommendedName>
</protein>
<evidence type="ECO:0000256" key="6">
    <source>
        <dbReference type="RuleBase" id="RU363076"/>
    </source>
</evidence>
<feature type="transmembrane region" description="Helical" evidence="6">
    <location>
        <begin position="12"/>
        <end position="31"/>
    </location>
</feature>
<organism evidence="7 8">
    <name type="scientific">Roseomonas alba</name>
    <dbReference type="NCBI Taxonomy" id="2846776"/>
    <lineage>
        <taxon>Bacteria</taxon>
        <taxon>Pseudomonadati</taxon>
        <taxon>Pseudomonadota</taxon>
        <taxon>Alphaproteobacteria</taxon>
        <taxon>Acetobacterales</taxon>
        <taxon>Roseomonadaceae</taxon>
        <taxon>Roseomonas</taxon>
    </lineage>
</organism>
<evidence type="ECO:0000256" key="5">
    <source>
        <dbReference type="ARBA" id="ARBA00023136"/>
    </source>
</evidence>
<accession>A0ABS7AEA0</accession>
<comment type="similarity">
    <text evidence="2 6">Belongs to the SURF1 family.</text>
</comment>
<keyword evidence="8" id="KW-1185">Reference proteome</keyword>
<keyword evidence="4 6" id="KW-1133">Transmembrane helix</keyword>
<feature type="transmembrane region" description="Helical" evidence="6">
    <location>
        <begin position="204"/>
        <end position="224"/>
    </location>
</feature>
<gene>
    <name evidence="7" type="ORF">KPL78_22430</name>
</gene>
<dbReference type="RefSeq" id="WP_219765198.1">
    <property type="nucleotide sequence ID" value="NZ_JAHYBZ010000008.1"/>
</dbReference>
<sequence>MAESARRGRRLLLPSLVSFGALLVLLGLGAWQVERLAWKTALLAQFDAVEAGPPVPVTAAEPPAYAKVAATGRFDHTREALLGLEVRGDTLGAHLVTPLMRDGAPPILVDRGWVPFERTSTVAHPEGAVTVTGWVRPPETAGWFSPADDIPGRRLYTYDPKTIGAALGLTAVVPWTLVALADGTDRTTLPQPARGLPRPNNNHLGYAITWFGLAAGLVGVYLVWLRHRLKENA</sequence>
<dbReference type="InterPro" id="IPR045214">
    <property type="entry name" value="Surf1/Surf4"/>
</dbReference>
<dbReference type="EMBL" id="JAHYBZ010000008">
    <property type="protein sequence ID" value="MBW6400633.1"/>
    <property type="molecule type" value="Genomic_DNA"/>
</dbReference>
<evidence type="ECO:0000256" key="3">
    <source>
        <dbReference type="ARBA" id="ARBA00022692"/>
    </source>
</evidence>
<reference evidence="7 8" key="1">
    <citation type="submission" date="2021-07" db="EMBL/GenBank/DDBJ databases">
        <authorList>
            <person name="So Y."/>
        </authorList>
    </citation>
    <scope>NUCLEOTIDE SEQUENCE [LARGE SCALE GENOMIC DNA]</scope>
    <source>
        <strain evidence="7 8">HJA6</strain>
    </source>
</reference>
<evidence type="ECO:0000313" key="7">
    <source>
        <dbReference type="EMBL" id="MBW6400633.1"/>
    </source>
</evidence>
<dbReference type="InterPro" id="IPR002994">
    <property type="entry name" value="Surf1/Shy1"/>
</dbReference>
<keyword evidence="6" id="KW-1003">Cell membrane</keyword>